<keyword evidence="2" id="KW-0560">Oxidoreductase</keyword>
<dbReference type="SUPFAM" id="SSF53720">
    <property type="entry name" value="ALDH-like"/>
    <property type="match status" value="1"/>
</dbReference>
<dbReference type="Pfam" id="PF00171">
    <property type="entry name" value="Aldedh"/>
    <property type="match status" value="1"/>
</dbReference>
<evidence type="ECO:0000313" key="4">
    <source>
        <dbReference type="EMBL" id="SUZ58600.1"/>
    </source>
</evidence>
<dbReference type="InterPro" id="IPR029510">
    <property type="entry name" value="Ald_DH_CS_GLU"/>
</dbReference>
<dbReference type="Gene3D" id="3.40.605.10">
    <property type="entry name" value="Aldehyde Dehydrogenase, Chain A, domain 1"/>
    <property type="match status" value="1"/>
</dbReference>
<dbReference type="AlphaFoldDB" id="A0A381NVM1"/>
<proteinExistence type="inferred from homology"/>
<protein>
    <recommendedName>
        <fullName evidence="3">Aldehyde dehydrogenase domain-containing protein</fullName>
    </recommendedName>
</protein>
<reference evidence="4" key="1">
    <citation type="submission" date="2018-05" db="EMBL/GenBank/DDBJ databases">
        <authorList>
            <person name="Lanie J.A."/>
            <person name="Ng W.-L."/>
            <person name="Kazmierczak K.M."/>
            <person name="Andrzejewski T.M."/>
            <person name="Davidsen T.M."/>
            <person name="Wayne K.J."/>
            <person name="Tettelin H."/>
            <person name="Glass J.I."/>
            <person name="Rusch D."/>
            <person name="Podicherti R."/>
            <person name="Tsui H.-C.T."/>
            <person name="Winkler M.E."/>
        </authorList>
    </citation>
    <scope>NUCLEOTIDE SEQUENCE</scope>
</reference>
<dbReference type="PROSITE" id="PS00687">
    <property type="entry name" value="ALDEHYDE_DEHYDR_GLU"/>
    <property type="match status" value="1"/>
</dbReference>
<comment type="similarity">
    <text evidence="1">Belongs to the aldehyde dehydrogenase family.</text>
</comment>
<accession>A0A381NVM1</accession>
<dbReference type="Gene3D" id="3.40.309.10">
    <property type="entry name" value="Aldehyde Dehydrogenase, Chain A, domain 2"/>
    <property type="match status" value="1"/>
</dbReference>
<dbReference type="PANTHER" id="PTHR11699">
    <property type="entry name" value="ALDEHYDE DEHYDROGENASE-RELATED"/>
    <property type="match status" value="1"/>
</dbReference>
<evidence type="ECO:0000256" key="2">
    <source>
        <dbReference type="ARBA" id="ARBA00023002"/>
    </source>
</evidence>
<name>A0A381NVM1_9ZZZZ</name>
<dbReference type="InterPro" id="IPR016161">
    <property type="entry name" value="Ald_DH/histidinol_DH"/>
</dbReference>
<dbReference type="InterPro" id="IPR016163">
    <property type="entry name" value="Ald_DH_C"/>
</dbReference>
<dbReference type="FunFam" id="3.40.309.10:FF:000009">
    <property type="entry name" value="Aldehyde dehydrogenase A"/>
    <property type="match status" value="1"/>
</dbReference>
<dbReference type="InterPro" id="IPR016162">
    <property type="entry name" value="Ald_DH_N"/>
</dbReference>
<evidence type="ECO:0000256" key="1">
    <source>
        <dbReference type="ARBA" id="ARBA00009986"/>
    </source>
</evidence>
<gene>
    <name evidence="4" type="ORF">METZ01_LOCUS11454</name>
</gene>
<dbReference type="FunFam" id="3.40.605.10:FF:000007">
    <property type="entry name" value="NAD/NADP-dependent betaine aldehyde dehydrogenase"/>
    <property type="match status" value="1"/>
</dbReference>
<sequence length="471" mass="51239">MSSTLKHYPILINGDLINTEQQIKVVNPSTEEIFATCSKASAHNLDEAVKAAKKAQKKWEKSDLQTRQSLLNKIADVLSENSEELARLLTLEQGKTFDNAKGEVEYSIIYCKYFASQELKTKVVKEDETSVVELHRKPLGVVAAIAPWNFPLLIAVYKTAPALLAGNSIILKPAPSTPLSTCLFGKLIKEIIPKGLVNIITDENELGPLLTSHVDISKISFTGSTATGRKVAESGGPSLKRVTLELGGNDAAIVLEDAKPLKIAEDIFNSAMANTGQICAAIKRLYVHKNIYEEMCDALKEIADSTIVGDGFEQGTDLGPLQNKQQYEKVKNYIEEAKEKGKVISGGEIPDKPGYFIPITLIKDVEDGLSLVDEEQFGPVLPVIKFNELDEVVEKANASKYGLGGSVWSENTQVARDIAQKLQVGTVWVNQHAAIGPDIPLAGAKDSGIGVEWGEEGLNEFSQIQIVNVKK</sequence>
<dbReference type="InterPro" id="IPR044086">
    <property type="entry name" value="LUC3-like"/>
</dbReference>
<evidence type="ECO:0000259" key="3">
    <source>
        <dbReference type="Pfam" id="PF00171"/>
    </source>
</evidence>
<organism evidence="4">
    <name type="scientific">marine metagenome</name>
    <dbReference type="NCBI Taxonomy" id="408172"/>
    <lineage>
        <taxon>unclassified sequences</taxon>
        <taxon>metagenomes</taxon>
        <taxon>ecological metagenomes</taxon>
    </lineage>
</organism>
<feature type="domain" description="Aldehyde dehydrogenase" evidence="3">
    <location>
        <begin position="20"/>
        <end position="467"/>
    </location>
</feature>
<dbReference type="CDD" id="cd07106">
    <property type="entry name" value="ALDH_AldA-AAD23400"/>
    <property type="match status" value="1"/>
</dbReference>
<dbReference type="InterPro" id="IPR015590">
    <property type="entry name" value="Aldehyde_DH_dom"/>
</dbReference>
<dbReference type="GO" id="GO:0016620">
    <property type="term" value="F:oxidoreductase activity, acting on the aldehyde or oxo group of donors, NAD or NADP as acceptor"/>
    <property type="evidence" value="ECO:0007669"/>
    <property type="project" value="InterPro"/>
</dbReference>
<dbReference type="EMBL" id="UINC01000630">
    <property type="protein sequence ID" value="SUZ58600.1"/>
    <property type="molecule type" value="Genomic_DNA"/>
</dbReference>